<dbReference type="GO" id="GO:0006012">
    <property type="term" value="P:galactose metabolic process"/>
    <property type="evidence" value="ECO:0007669"/>
    <property type="project" value="InterPro"/>
</dbReference>
<dbReference type="GO" id="GO:0008108">
    <property type="term" value="F:UDP-glucose:hexose-1-phosphate uridylyltransferase activity"/>
    <property type="evidence" value="ECO:0007669"/>
    <property type="project" value="InterPro"/>
</dbReference>
<feature type="binding site" evidence="2">
    <location>
        <position position="139"/>
    </location>
    <ligand>
        <name>Zn(2+)</name>
        <dbReference type="ChEBI" id="CHEBI:29105"/>
    </ligand>
</feature>
<dbReference type="Gene3D" id="3.30.428.10">
    <property type="entry name" value="HIT-like"/>
    <property type="match status" value="2"/>
</dbReference>
<evidence type="ECO:0000256" key="2">
    <source>
        <dbReference type="PIRSR" id="PIRSR000808-3"/>
    </source>
</evidence>
<evidence type="ECO:0000256" key="1">
    <source>
        <dbReference type="PIRSR" id="PIRSR000808-1"/>
    </source>
</evidence>
<dbReference type="InterPro" id="IPR036265">
    <property type="entry name" value="HIT-like_sf"/>
</dbReference>
<dbReference type="EMBL" id="DRLI01000011">
    <property type="protein sequence ID" value="HHM01405.1"/>
    <property type="molecule type" value="Genomic_DNA"/>
</dbReference>
<dbReference type="InterPro" id="IPR001937">
    <property type="entry name" value="GalP_UDPtransf1"/>
</dbReference>
<organism evidence="4">
    <name type="scientific">Caldithrix abyssi</name>
    <dbReference type="NCBI Taxonomy" id="187145"/>
    <lineage>
        <taxon>Bacteria</taxon>
        <taxon>Pseudomonadati</taxon>
        <taxon>Calditrichota</taxon>
        <taxon>Calditrichia</taxon>
        <taxon>Calditrichales</taxon>
        <taxon>Calditrichaceae</taxon>
        <taxon>Caldithrix</taxon>
    </lineage>
</organism>
<feature type="binding site" evidence="2">
    <location>
        <position position="35"/>
    </location>
    <ligand>
        <name>Zn(2+)</name>
        <dbReference type="ChEBI" id="CHEBI:29105"/>
    </ligand>
</feature>
<evidence type="ECO:0000313" key="4">
    <source>
        <dbReference type="EMBL" id="HHM01405.1"/>
    </source>
</evidence>
<dbReference type="Proteomes" id="UP000885771">
    <property type="component" value="Unassembled WGS sequence"/>
</dbReference>
<comment type="caution">
    <text evidence="4">The sequence shown here is derived from an EMBL/GenBank/DDBJ whole genome shotgun (WGS) entry which is preliminary data.</text>
</comment>
<name>A0A7V5VE51_CALAY</name>
<dbReference type="SUPFAM" id="SSF54197">
    <property type="entry name" value="HIT-like"/>
    <property type="match status" value="2"/>
</dbReference>
<evidence type="ECO:0000259" key="3">
    <source>
        <dbReference type="Pfam" id="PF16285"/>
    </source>
</evidence>
<gene>
    <name evidence="4" type="ORF">ENJ15_00210</name>
</gene>
<reference evidence="4" key="1">
    <citation type="journal article" date="2020" name="mSystems">
        <title>Genome- and Community-Level Interaction Insights into Carbon Utilization and Element Cycling Functions of Hydrothermarchaeota in Hydrothermal Sediment.</title>
        <authorList>
            <person name="Zhou Z."/>
            <person name="Liu Y."/>
            <person name="Xu W."/>
            <person name="Pan J."/>
            <person name="Luo Z.H."/>
            <person name="Li M."/>
        </authorList>
    </citation>
    <scope>NUCLEOTIDE SEQUENCE [LARGE SCALE GENOMIC DNA]</scope>
    <source>
        <strain evidence="4">HyVt-460</strain>
    </source>
</reference>
<proteinExistence type="predicted"/>
<sequence length="302" mass="34849">MVELLKEKFPGYQLVLSPERDKRPRVRQSVKCPFCPGHETLTPDTRARFPETDKWQIRSFENKYPVFPSTGKKPLGYQEVVVETPDHEQRPEGYAEDHFFALLRFVRQRMETISREGRGCHYITWFKNEGHLAGATISHAHSQIVRLNFLPETLAKAYRRVRFAADRESGCPLCEKSHAENALLEDKHYKLIVNPAGRLPFEMQIIPVVHVSHFEKTDERGLEHLAGVLRKAIGALTRAKPGVHYNIVLQNGLYHKNWNFHWHIAIIPRLAQFAGLELATGLHIMPMAPQESFAVLKKHLMR</sequence>
<dbReference type="GO" id="GO:0008270">
    <property type="term" value="F:zinc ion binding"/>
    <property type="evidence" value="ECO:0007669"/>
    <property type="project" value="InterPro"/>
</dbReference>
<feature type="binding site" evidence="2">
    <location>
        <position position="87"/>
    </location>
    <ligand>
        <name>Zn(2+)</name>
        <dbReference type="ChEBI" id="CHEBI:29105"/>
    </ligand>
</feature>
<dbReference type="PANTHER" id="PTHR42763">
    <property type="entry name" value="ADP-GLUCOSE PHOSPHORYLASE"/>
    <property type="match status" value="1"/>
</dbReference>
<comment type="cofactor">
    <cofactor evidence="2">
        <name>Zn(2+)</name>
        <dbReference type="ChEBI" id="CHEBI:29105"/>
    </cofactor>
    <text evidence="2">Binds 1 zinc ion per subunit.</text>
</comment>
<keyword evidence="2" id="KW-0862">Zinc</keyword>
<feature type="domain" description="DUF4931" evidence="3">
    <location>
        <begin position="28"/>
        <end position="148"/>
    </location>
</feature>
<feature type="binding site" evidence="2">
    <location>
        <position position="32"/>
    </location>
    <ligand>
        <name>Zn(2+)</name>
        <dbReference type="ChEBI" id="CHEBI:29105"/>
    </ligand>
</feature>
<dbReference type="Pfam" id="PF16285">
    <property type="entry name" value="DUF4931_N"/>
    <property type="match status" value="1"/>
</dbReference>
<feature type="active site" description="Tele-UMP-histidine intermediate" evidence="1">
    <location>
        <position position="141"/>
    </location>
</feature>
<dbReference type="PIRSF" id="PIRSF000808">
    <property type="entry name" value="GalT"/>
    <property type="match status" value="1"/>
</dbReference>
<dbReference type="AlphaFoldDB" id="A0A7V5VE51"/>
<dbReference type="InterPro" id="IPR053177">
    <property type="entry name" value="ADP-glucose_phosphorylase"/>
</dbReference>
<keyword evidence="2" id="KW-0479">Metal-binding</keyword>
<dbReference type="PANTHER" id="PTHR42763:SF2">
    <property type="entry name" value="ADP-GLUCOSE PHOSPHORYLASE"/>
    <property type="match status" value="1"/>
</dbReference>
<dbReference type="InterPro" id="IPR046322">
    <property type="entry name" value="DUF4931"/>
</dbReference>
<accession>A0A7V5VE51</accession>
<protein>
    <submittedName>
        <fullName evidence="4">DUF4931 domain-containing protein</fullName>
    </submittedName>
</protein>